<feature type="transmembrane region" description="Helical" evidence="6">
    <location>
        <begin position="15"/>
        <end position="35"/>
    </location>
</feature>
<gene>
    <name evidence="7" type="primary">cidA_2</name>
    <name evidence="7" type="ORF">SDC9_18188</name>
</gene>
<feature type="transmembrane region" description="Helical" evidence="6">
    <location>
        <begin position="100"/>
        <end position="118"/>
    </location>
</feature>
<evidence type="ECO:0000256" key="4">
    <source>
        <dbReference type="ARBA" id="ARBA00022989"/>
    </source>
</evidence>
<organism evidence="7">
    <name type="scientific">bioreactor metagenome</name>
    <dbReference type="NCBI Taxonomy" id="1076179"/>
    <lineage>
        <taxon>unclassified sequences</taxon>
        <taxon>metagenomes</taxon>
        <taxon>ecological metagenomes</taxon>
    </lineage>
</organism>
<evidence type="ECO:0000256" key="5">
    <source>
        <dbReference type="ARBA" id="ARBA00023136"/>
    </source>
</evidence>
<evidence type="ECO:0000256" key="2">
    <source>
        <dbReference type="ARBA" id="ARBA00022475"/>
    </source>
</evidence>
<sequence length="128" mass="14306">MDEEFLGMHKYRKSILFLAGCASLALSYYFGMALSRIASGYISPPVAGMIVLFIFLRLKLVKEEWIREPATFFLDNLMLFFIPVTAGVALIPFSAVQKDAVSIVIAATISTWIVLWVAGKVAQKIDRR</sequence>
<keyword evidence="3 6" id="KW-0812">Transmembrane</keyword>
<feature type="transmembrane region" description="Helical" evidence="6">
    <location>
        <begin position="72"/>
        <end position="94"/>
    </location>
</feature>
<dbReference type="GO" id="GO:0005886">
    <property type="term" value="C:plasma membrane"/>
    <property type="evidence" value="ECO:0007669"/>
    <property type="project" value="UniProtKB-SubCell"/>
</dbReference>
<dbReference type="AlphaFoldDB" id="A0A644TZJ1"/>
<feature type="transmembrane region" description="Helical" evidence="6">
    <location>
        <begin position="41"/>
        <end position="60"/>
    </location>
</feature>
<comment type="subcellular location">
    <subcellularLocation>
        <location evidence="1">Cell membrane</location>
        <topology evidence="1">Multi-pass membrane protein</topology>
    </subcellularLocation>
</comment>
<name>A0A644TZJ1_9ZZZZ</name>
<dbReference type="Pfam" id="PF03788">
    <property type="entry name" value="LrgA"/>
    <property type="match status" value="1"/>
</dbReference>
<evidence type="ECO:0000256" key="3">
    <source>
        <dbReference type="ARBA" id="ARBA00022692"/>
    </source>
</evidence>
<keyword evidence="5 6" id="KW-0472">Membrane</keyword>
<comment type="caution">
    <text evidence="7">The sequence shown here is derived from an EMBL/GenBank/DDBJ whole genome shotgun (WGS) entry which is preliminary data.</text>
</comment>
<dbReference type="InterPro" id="IPR005538">
    <property type="entry name" value="LrgA/CidA"/>
</dbReference>
<proteinExistence type="predicted"/>
<protein>
    <submittedName>
        <fullName evidence="7">Holin-like protein CidA</fullName>
    </submittedName>
</protein>
<dbReference type="EMBL" id="VSSQ01000066">
    <property type="protein sequence ID" value="MPL72403.1"/>
    <property type="molecule type" value="Genomic_DNA"/>
</dbReference>
<evidence type="ECO:0000256" key="1">
    <source>
        <dbReference type="ARBA" id="ARBA00004651"/>
    </source>
</evidence>
<accession>A0A644TZJ1</accession>
<evidence type="ECO:0000256" key="6">
    <source>
        <dbReference type="SAM" id="Phobius"/>
    </source>
</evidence>
<evidence type="ECO:0000313" key="7">
    <source>
        <dbReference type="EMBL" id="MPL72403.1"/>
    </source>
</evidence>
<dbReference type="PANTHER" id="PTHR33931">
    <property type="entry name" value="HOLIN-LIKE PROTEIN CIDA-RELATED"/>
    <property type="match status" value="1"/>
</dbReference>
<keyword evidence="4 6" id="KW-1133">Transmembrane helix</keyword>
<keyword evidence="2" id="KW-1003">Cell membrane</keyword>
<dbReference type="PANTHER" id="PTHR33931:SF2">
    <property type="entry name" value="HOLIN-LIKE PROTEIN CIDA"/>
    <property type="match status" value="1"/>
</dbReference>
<reference evidence="7" key="1">
    <citation type="submission" date="2019-08" db="EMBL/GenBank/DDBJ databases">
        <authorList>
            <person name="Kucharzyk K."/>
            <person name="Murdoch R.W."/>
            <person name="Higgins S."/>
            <person name="Loffler F."/>
        </authorList>
    </citation>
    <scope>NUCLEOTIDE SEQUENCE</scope>
</reference>